<name>A0ABW3DJ84_9ACTN</name>
<gene>
    <name evidence="1" type="primary">casB</name>
    <name evidence="1" type="synonym">cse2</name>
    <name evidence="1" type="ORF">ACFQ08_01600</name>
</gene>
<comment type="caution">
    <text evidence="1">The sequence shown here is derived from an EMBL/GenBank/DDBJ whole genome shotgun (WGS) entry which is preliminary data.</text>
</comment>
<dbReference type="InterPro" id="IPR013382">
    <property type="entry name" value="CRISPR-assoc_prot_Cse2"/>
</dbReference>
<dbReference type="Proteomes" id="UP001597024">
    <property type="component" value="Unassembled WGS sequence"/>
</dbReference>
<evidence type="ECO:0000313" key="2">
    <source>
        <dbReference type="Proteomes" id="UP001597024"/>
    </source>
</evidence>
<proteinExistence type="predicted"/>
<sequence length="197" mass="22327">MSDSPRERRHTYVKHLRGLEKALRSENRSAAAEARRSLAHLRYGLVEGRQHQASVVAFRRGQPQEPEEAKIWLLLGGLFALHPLSWENPSGPRSLGASLGRLQKKLDSSRVERRLSALLAMDLDSLPHHLRQTIRLLSSHDVPVHYEQLLDDLAVLLGRNHRGDLASDVRLRWAREYHMPASAETPQDSPDLPETAE</sequence>
<dbReference type="CDD" id="cd09731">
    <property type="entry name" value="Cse2_I-E"/>
    <property type="match status" value="1"/>
</dbReference>
<dbReference type="InterPro" id="IPR038287">
    <property type="entry name" value="Cse2_sf"/>
</dbReference>
<dbReference type="Gene3D" id="1.10.520.40">
    <property type="entry name" value="CRISPR-associated protein Cse2"/>
    <property type="match status" value="1"/>
</dbReference>
<evidence type="ECO:0000313" key="1">
    <source>
        <dbReference type="EMBL" id="MFD0883259.1"/>
    </source>
</evidence>
<protein>
    <submittedName>
        <fullName evidence="1">Type I-E CRISPR-associated protein Cse2/CasB</fullName>
    </submittedName>
</protein>
<keyword evidence="2" id="KW-1185">Reference proteome</keyword>
<accession>A0ABW3DJ84</accession>
<dbReference type="Pfam" id="PF09485">
    <property type="entry name" value="CRISPR_Cse2"/>
    <property type="match status" value="1"/>
</dbReference>
<dbReference type="EMBL" id="JBHTHX010000020">
    <property type="protein sequence ID" value="MFD0883259.1"/>
    <property type="molecule type" value="Genomic_DNA"/>
</dbReference>
<dbReference type="NCBIfam" id="TIGR02548">
    <property type="entry name" value="casB_cse2"/>
    <property type="match status" value="1"/>
</dbReference>
<reference evidence="2" key="1">
    <citation type="journal article" date="2019" name="Int. J. Syst. Evol. Microbiol.">
        <title>The Global Catalogue of Microorganisms (GCM) 10K type strain sequencing project: providing services to taxonomists for standard genome sequencing and annotation.</title>
        <authorList>
            <consortium name="The Broad Institute Genomics Platform"/>
            <consortium name="The Broad Institute Genome Sequencing Center for Infectious Disease"/>
            <person name="Wu L."/>
            <person name="Ma J."/>
        </authorList>
    </citation>
    <scope>NUCLEOTIDE SEQUENCE [LARGE SCALE GENOMIC DNA]</scope>
    <source>
        <strain evidence="2">CCUG 62974</strain>
    </source>
</reference>
<organism evidence="1 2">
    <name type="scientific">Streptosporangium algeriense</name>
    <dbReference type="NCBI Taxonomy" id="1682748"/>
    <lineage>
        <taxon>Bacteria</taxon>
        <taxon>Bacillati</taxon>
        <taxon>Actinomycetota</taxon>
        <taxon>Actinomycetes</taxon>
        <taxon>Streptosporangiales</taxon>
        <taxon>Streptosporangiaceae</taxon>
        <taxon>Streptosporangium</taxon>
    </lineage>
</organism>